<protein>
    <submittedName>
        <fullName evidence="2">Uncharacterized protein</fullName>
    </submittedName>
</protein>
<accession>A0A2S3I2C5</accession>
<reference evidence="2" key="1">
    <citation type="submission" date="2018-04" db="EMBL/GenBank/DDBJ databases">
        <title>WGS assembly of Panicum hallii.</title>
        <authorList>
            <person name="Lovell J."/>
            <person name="Jenkins J."/>
            <person name="Lowry D."/>
            <person name="Mamidi S."/>
            <person name="Sreedasyam A."/>
            <person name="Weng X."/>
            <person name="Barry K."/>
            <person name="Bonette J."/>
            <person name="Campitelli B."/>
            <person name="Daum C."/>
            <person name="Gordon S."/>
            <person name="Gould B."/>
            <person name="Lipzen A."/>
            <person name="Macqueen A."/>
            <person name="Palacio-Mejia J."/>
            <person name="Plott C."/>
            <person name="Shakirov E."/>
            <person name="Shu S."/>
            <person name="Yoshinaga Y."/>
            <person name="Zane M."/>
            <person name="Rokhsar D."/>
            <person name="Grimwood J."/>
            <person name="Schmutz J."/>
            <person name="Juenger T."/>
        </authorList>
    </citation>
    <scope>NUCLEOTIDE SEQUENCE [LARGE SCALE GENOMIC DNA]</scope>
    <source>
        <strain evidence="2">FIL2</strain>
    </source>
</reference>
<proteinExistence type="predicted"/>
<dbReference type="Proteomes" id="UP000243499">
    <property type="component" value="Chromosome 6"/>
</dbReference>
<sequence>MSRRAADPAKQPLPSWGAYSFTLCGYAILTTLEASAALSDGAARSVRRPLALRRRRRVDPSKPPSRRAYPPPCRRKGTRSSRRAPSSSCRAIGRRLRRQTSSSPSPCTREKREAEDKGNREGERCLSRVMNSKQFSSPIYDSNGACQIFPLAYI</sequence>
<feature type="compositionally biased region" description="Basic residues" evidence="1">
    <location>
        <begin position="73"/>
        <end position="82"/>
    </location>
</feature>
<feature type="compositionally biased region" description="Basic residues" evidence="1">
    <location>
        <begin position="45"/>
        <end position="57"/>
    </location>
</feature>
<dbReference type="AlphaFoldDB" id="A0A2S3I2C5"/>
<organism evidence="2">
    <name type="scientific">Panicum hallii</name>
    <dbReference type="NCBI Taxonomy" id="206008"/>
    <lineage>
        <taxon>Eukaryota</taxon>
        <taxon>Viridiplantae</taxon>
        <taxon>Streptophyta</taxon>
        <taxon>Embryophyta</taxon>
        <taxon>Tracheophyta</taxon>
        <taxon>Spermatophyta</taxon>
        <taxon>Magnoliopsida</taxon>
        <taxon>Liliopsida</taxon>
        <taxon>Poales</taxon>
        <taxon>Poaceae</taxon>
        <taxon>PACMAD clade</taxon>
        <taxon>Panicoideae</taxon>
        <taxon>Panicodae</taxon>
        <taxon>Paniceae</taxon>
        <taxon>Panicinae</taxon>
        <taxon>Panicum</taxon>
        <taxon>Panicum sect. Panicum</taxon>
    </lineage>
</organism>
<dbReference type="EMBL" id="CM008051">
    <property type="protein sequence ID" value="PAN35165.1"/>
    <property type="molecule type" value="Genomic_DNA"/>
</dbReference>
<feature type="compositionally biased region" description="Basic and acidic residues" evidence="1">
    <location>
        <begin position="108"/>
        <end position="125"/>
    </location>
</feature>
<evidence type="ECO:0000256" key="1">
    <source>
        <dbReference type="SAM" id="MobiDB-lite"/>
    </source>
</evidence>
<dbReference type="Gramene" id="PAN35165">
    <property type="protein sequence ID" value="PAN35165"/>
    <property type="gene ID" value="PAHAL_6G186300"/>
</dbReference>
<evidence type="ECO:0000313" key="2">
    <source>
        <dbReference type="EMBL" id="PAN35165.1"/>
    </source>
</evidence>
<feature type="region of interest" description="Disordered" evidence="1">
    <location>
        <begin position="37"/>
        <end position="125"/>
    </location>
</feature>
<gene>
    <name evidence="2" type="ORF">PAHAL_6G186300</name>
</gene>
<name>A0A2S3I2C5_9POAL</name>